<dbReference type="SUPFAM" id="SSF111369">
    <property type="entry name" value="HlyD-like secretion proteins"/>
    <property type="match status" value="1"/>
</dbReference>
<evidence type="ECO:0000256" key="2">
    <source>
        <dbReference type="ARBA" id="ARBA00009477"/>
    </source>
</evidence>
<comment type="similarity">
    <text evidence="2 9">Belongs to the membrane fusion protein (MFP) (TC 8.A.1) family.</text>
</comment>
<name>A0ABQ4UTR3_9HYPH</name>
<keyword evidence="3 9" id="KW-0813">Transport</keyword>
<evidence type="ECO:0000256" key="9">
    <source>
        <dbReference type="RuleBase" id="RU365093"/>
    </source>
</evidence>
<evidence type="ECO:0000256" key="6">
    <source>
        <dbReference type="ARBA" id="ARBA00022692"/>
    </source>
</evidence>
<comment type="subcellular location">
    <subcellularLocation>
        <location evidence="1 9">Cell inner membrane</location>
        <topology evidence="1 9">Single-pass membrane protein</topology>
    </subcellularLocation>
</comment>
<keyword evidence="7 9" id="KW-1133">Transmembrane helix</keyword>
<evidence type="ECO:0000313" key="13">
    <source>
        <dbReference type="Proteomes" id="UP001055093"/>
    </source>
</evidence>
<organism evidence="12 13">
    <name type="scientific">Methylorubrum suomiense</name>
    <dbReference type="NCBI Taxonomy" id="144191"/>
    <lineage>
        <taxon>Bacteria</taxon>
        <taxon>Pseudomonadati</taxon>
        <taxon>Pseudomonadota</taxon>
        <taxon>Alphaproteobacteria</taxon>
        <taxon>Hyphomicrobiales</taxon>
        <taxon>Methylobacteriaceae</taxon>
        <taxon>Methylorubrum</taxon>
    </lineage>
</organism>
<evidence type="ECO:0000256" key="5">
    <source>
        <dbReference type="ARBA" id="ARBA00022519"/>
    </source>
</evidence>
<evidence type="ECO:0000256" key="8">
    <source>
        <dbReference type="ARBA" id="ARBA00023136"/>
    </source>
</evidence>
<proteinExistence type="inferred from homology"/>
<dbReference type="InterPro" id="IPR058781">
    <property type="entry name" value="HH_AprE-like"/>
</dbReference>
<keyword evidence="13" id="KW-1185">Reference proteome</keyword>
<accession>A0ABQ4UTR3</accession>
<protein>
    <recommendedName>
        <fullName evidence="9">Membrane fusion protein (MFP) family protein</fullName>
    </recommendedName>
</protein>
<dbReference type="InterPro" id="IPR058982">
    <property type="entry name" value="Beta-barrel_AprE"/>
</dbReference>
<keyword evidence="5 9" id="KW-0997">Cell inner membrane</keyword>
<dbReference type="EMBL" id="BPRE01000006">
    <property type="protein sequence ID" value="GJE75641.1"/>
    <property type="molecule type" value="Genomic_DNA"/>
</dbReference>
<evidence type="ECO:0000256" key="3">
    <source>
        <dbReference type="ARBA" id="ARBA00022448"/>
    </source>
</evidence>
<feature type="domain" description="AprE-like long alpha-helical hairpin" evidence="10">
    <location>
        <begin position="134"/>
        <end position="324"/>
    </location>
</feature>
<dbReference type="PRINTS" id="PR01490">
    <property type="entry name" value="RTXTOXIND"/>
</dbReference>
<evidence type="ECO:0000256" key="7">
    <source>
        <dbReference type="ARBA" id="ARBA00022989"/>
    </source>
</evidence>
<dbReference type="PANTHER" id="PTHR30386">
    <property type="entry name" value="MEMBRANE FUSION SUBUNIT OF EMRAB-TOLC MULTIDRUG EFFLUX PUMP"/>
    <property type="match status" value="1"/>
</dbReference>
<evidence type="ECO:0000259" key="10">
    <source>
        <dbReference type="Pfam" id="PF25994"/>
    </source>
</evidence>
<dbReference type="Pfam" id="PF25994">
    <property type="entry name" value="HH_AprE"/>
    <property type="match status" value="1"/>
</dbReference>
<dbReference type="Gene3D" id="2.40.30.170">
    <property type="match status" value="1"/>
</dbReference>
<keyword evidence="8 9" id="KW-0472">Membrane</keyword>
<dbReference type="PANTHER" id="PTHR30386:SF17">
    <property type="entry name" value="ALKALINE PROTEASE SECRETION PROTEIN APRE"/>
    <property type="match status" value="1"/>
</dbReference>
<keyword evidence="6 9" id="KW-0812">Transmembrane</keyword>
<dbReference type="Pfam" id="PF26002">
    <property type="entry name" value="Beta-barrel_AprE"/>
    <property type="match status" value="1"/>
</dbReference>
<reference evidence="12" key="2">
    <citation type="submission" date="2021-08" db="EMBL/GenBank/DDBJ databases">
        <authorList>
            <person name="Tani A."/>
            <person name="Ola A."/>
            <person name="Ogura Y."/>
            <person name="Katsura K."/>
            <person name="Hayashi T."/>
        </authorList>
    </citation>
    <scope>NUCLEOTIDE SEQUENCE</scope>
    <source>
        <strain evidence="12">DSM 14458</strain>
    </source>
</reference>
<evidence type="ECO:0000256" key="1">
    <source>
        <dbReference type="ARBA" id="ARBA00004377"/>
    </source>
</evidence>
<dbReference type="Gene3D" id="2.40.50.100">
    <property type="match status" value="1"/>
</dbReference>
<evidence type="ECO:0000256" key="4">
    <source>
        <dbReference type="ARBA" id="ARBA00022475"/>
    </source>
</evidence>
<dbReference type="InterPro" id="IPR050739">
    <property type="entry name" value="MFP"/>
</dbReference>
<keyword evidence="4 9" id="KW-1003">Cell membrane</keyword>
<sequence length="478" mass="52583">MTAFRRLTGPETRWRWPVGLGIERIWTARVPAPSPRGAPPTVPRADASALYASLDRQIRGAAILAGILVFGIGGWACLTSIAGAVIAPGRIVVQSEVKKVQHPVGGVVGALFVHEGDRVKAQQVLVRLDDTQIRANLEIVLKSLDELTARRARGEAEQQGGDHLAFPPDFLARVKTDATVAHLVEGETTYFRIRLSTREGQKAQLRERIAQHHLEVSGLETQSAAKEQERALIQDELVGLRELRQKNLVPLSRLTALEREAARLQGECGQLLASTALARAKISETELQILQIEQDMRAEVTKDLAEIRAKTSELVEKRVVAEDQLRHIDMRAPQDGVIHQMNVHTVGGLVTPSEPAMLIVPQADTLAVEVRIQPQDIDHVHPGQQARLRFSAFNQRTTPEANGVVDRVSPDVVQDGKTGSSFYTARIALSDSQRRRLGEVSLLPGMPVEAFIQTGERTVLSYLTKPLADQVAKAWREN</sequence>
<feature type="domain" description="AprE-like beta-barrel" evidence="11">
    <location>
        <begin position="366"/>
        <end position="455"/>
    </location>
</feature>
<dbReference type="NCBIfam" id="TIGR01843">
    <property type="entry name" value="type_I_hlyD"/>
    <property type="match status" value="1"/>
</dbReference>
<dbReference type="InterPro" id="IPR010129">
    <property type="entry name" value="T1SS_HlyD"/>
</dbReference>
<gene>
    <name evidence="12" type="primary">prsE_1</name>
    <name evidence="12" type="ORF">BGCPKDLD_2226</name>
</gene>
<dbReference type="Proteomes" id="UP001055093">
    <property type="component" value="Unassembled WGS sequence"/>
</dbReference>
<reference evidence="12" key="1">
    <citation type="journal article" date="2021" name="Front. Microbiol.">
        <title>Comprehensive Comparative Genomics and Phenotyping of Methylobacterium Species.</title>
        <authorList>
            <person name="Alessa O."/>
            <person name="Ogura Y."/>
            <person name="Fujitani Y."/>
            <person name="Takami H."/>
            <person name="Hayashi T."/>
            <person name="Sahin N."/>
            <person name="Tani A."/>
        </authorList>
    </citation>
    <scope>NUCLEOTIDE SEQUENCE</scope>
    <source>
        <strain evidence="12">DSM 14458</strain>
    </source>
</reference>
<evidence type="ECO:0000313" key="12">
    <source>
        <dbReference type="EMBL" id="GJE75641.1"/>
    </source>
</evidence>
<feature type="transmembrane region" description="Helical" evidence="9">
    <location>
        <begin position="61"/>
        <end position="87"/>
    </location>
</feature>
<evidence type="ECO:0000259" key="11">
    <source>
        <dbReference type="Pfam" id="PF26002"/>
    </source>
</evidence>
<comment type="caution">
    <text evidence="12">The sequence shown here is derived from an EMBL/GenBank/DDBJ whole genome shotgun (WGS) entry which is preliminary data.</text>
</comment>